<evidence type="ECO:0000256" key="2">
    <source>
        <dbReference type="ARBA" id="ARBA00022771"/>
    </source>
</evidence>
<keyword evidence="3" id="KW-0862">Zinc</keyword>
<accession>A0A0C9VG40</accession>
<reference evidence="6 7" key="1">
    <citation type="submission" date="2014-06" db="EMBL/GenBank/DDBJ databases">
        <title>Evolutionary Origins and Diversification of the Mycorrhizal Mutualists.</title>
        <authorList>
            <consortium name="DOE Joint Genome Institute"/>
            <consortium name="Mycorrhizal Genomics Consortium"/>
            <person name="Kohler A."/>
            <person name="Kuo A."/>
            <person name="Nagy L.G."/>
            <person name="Floudas D."/>
            <person name="Copeland A."/>
            <person name="Barry K.W."/>
            <person name="Cichocki N."/>
            <person name="Veneault-Fourrey C."/>
            <person name="LaButti K."/>
            <person name="Lindquist E.A."/>
            <person name="Lipzen A."/>
            <person name="Lundell T."/>
            <person name="Morin E."/>
            <person name="Murat C."/>
            <person name="Riley R."/>
            <person name="Ohm R."/>
            <person name="Sun H."/>
            <person name="Tunlid A."/>
            <person name="Henrissat B."/>
            <person name="Grigoriev I.V."/>
            <person name="Hibbett D.S."/>
            <person name="Martin F."/>
        </authorList>
    </citation>
    <scope>NUCLEOTIDE SEQUENCE [LARGE SCALE GENOMIC DNA]</scope>
    <source>
        <strain evidence="6 7">SS14</strain>
    </source>
</reference>
<dbReference type="EMBL" id="KN837179">
    <property type="protein sequence ID" value="KIJ36351.1"/>
    <property type="molecule type" value="Genomic_DNA"/>
</dbReference>
<name>A0A0C9VG40_SPHS4</name>
<dbReference type="SUPFAM" id="SSF144232">
    <property type="entry name" value="HIT/MYND zinc finger-like"/>
    <property type="match status" value="1"/>
</dbReference>
<organism evidence="6 7">
    <name type="scientific">Sphaerobolus stellatus (strain SS14)</name>
    <dbReference type="NCBI Taxonomy" id="990650"/>
    <lineage>
        <taxon>Eukaryota</taxon>
        <taxon>Fungi</taxon>
        <taxon>Dikarya</taxon>
        <taxon>Basidiomycota</taxon>
        <taxon>Agaricomycotina</taxon>
        <taxon>Agaricomycetes</taxon>
        <taxon>Phallomycetidae</taxon>
        <taxon>Geastrales</taxon>
        <taxon>Sphaerobolaceae</taxon>
        <taxon>Sphaerobolus</taxon>
    </lineage>
</organism>
<sequence>MSEGNGQGQLGQRLRTASGAATAVSILRQNPNDYQLLNALANLTADPECWEYLCGAGVVDLFIDLILKTPDRTRNESDEFPLWLVPLQGLFNAMVGMQRSPQQFQDKDNRETLLHILKNAPSICGHIHKDKTGVCATQPSADNVRRSLISWIQAMWNGGPMINETGSRSELKAQHIIDLATWSWIYSVSADVRSRAAIALADVLDQPNSSKEDLDQVVIAADSRAKLVLKMNAVLDDEDLLEDSLANNLSLLVGFTGQTVHLELAREFAELKTHKHVISCLRRQLKHSDLDTETWRIIEYSGMLTVNIVNEAASPTEDLTKLIDSSSLIPLLGGILLRSVQEKKTTASWMSMVSLLKHTCTCTSKTCRVRTSPAYMSALRTHLSWRWWPTLRKLASVKSEESSKIQKEWIALGALAGLNENIEREKHESGKGVQGCWRVECVDLVHPSDPAKNPQLQKCSACKKALYCSTACQTSDWKEHKKKCKEWKPTASST</sequence>
<gene>
    <name evidence="6" type="ORF">M422DRAFT_34309</name>
</gene>
<dbReference type="AlphaFoldDB" id="A0A0C9VG40"/>
<dbReference type="Gene3D" id="6.10.140.2220">
    <property type="match status" value="1"/>
</dbReference>
<dbReference type="GO" id="GO:0008270">
    <property type="term" value="F:zinc ion binding"/>
    <property type="evidence" value="ECO:0007669"/>
    <property type="project" value="UniProtKB-KW"/>
</dbReference>
<proteinExistence type="predicted"/>
<feature type="domain" description="MYND-type" evidence="5">
    <location>
        <begin position="441"/>
        <end position="484"/>
    </location>
</feature>
<dbReference type="HOGENOM" id="CLU_552277_0_0_1"/>
<dbReference type="OrthoDB" id="3255077at2759"/>
<evidence type="ECO:0000256" key="1">
    <source>
        <dbReference type="ARBA" id="ARBA00022723"/>
    </source>
</evidence>
<dbReference type="PROSITE" id="PS50865">
    <property type="entry name" value="ZF_MYND_2"/>
    <property type="match status" value="1"/>
</dbReference>
<protein>
    <recommendedName>
        <fullName evidence="5">MYND-type domain-containing protein</fullName>
    </recommendedName>
</protein>
<dbReference type="InterPro" id="IPR002893">
    <property type="entry name" value="Znf_MYND"/>
</dbReference>
<evidence type="ECO:0000259" key="5">
    <source>
        <dbReference type="PROSITE" id="PS50865"/>
    </source>
</evidence>
<dbReference type="Pfam" id="PF01753">
    <property type="entry name" value="zf-MYND"/>
    <property type="match status" value="1"/>
</dbReference>
<dbReference type="Proteomes" id="UP000054279">
    <property type="component" value="Unassembled WGS sequence"/>
</dbReference>
<keyword evidence="1" id="KW-0479">Metal-binding</keyword>
<evidence type="ECO:0000256" key="3">
    <source>
        <dbReference type="ARBA" id="ARBA00022833"/>
    </source>
</evidence>
<evidence type="ECO:0000313" key="6">
    <source>
        <dbReference type="EMBL" id="KIJ36351.1"/>
    </source>
</evidence>
<keyword evidence="2 4" id="KW-0863">Zinc-finger</keyword>
<evidence type="ECO:0000256" key="4">
    <source>
        <dbReference type="PROSITE-ProRule" id="PRU00134"/>
    </source>
</evidence>
<evidence type="ECO:0000313" key="7">
    <source>
        <dbReference type="Proteomes" id="UP000054279"/>
    </source>
</evidence>
<keyword evidence="7" id="KW-1185">Reference proteome</keyword>